<proteinExistence type="predicted"/>
<feature type="domain" description="MaoC-like" evidence="1">
    <location>
        <begin position="14"/>
        <end position="115"/>
    </location>
</feature>
<dbReference type="PANTHER" id="PTHR43664">
    <property type="entry name" value="MONOAMINE OXIDASE-RELATED"/>
    <property type="match status" value="1"/>
</dbReference>
<dbReference type="RefSeq" id="WP_027844724.1">
    <property type="nucleotide sequence ID" value="NZ_BMHN01000001.1"/>
</dbReference>
<evidence type="ECO:0000313" key="3">
    <source>
        <dbReference type="Proteomes" id="UP000470384"/>
    </source>
</evidence>
<gene>
    <name evidence="2" type="ORF">GTQ45_14990</name>
</gene>
<dbReference type="Proteomes" id="UP000470384">
    <property type="component" value="Unassembled WGS sequence"/>
</dbReference>
<dbReference type="PANTHER" id="PTHR43664:SF1">
    <property type="entry name" value="BETA-METHYLMALYL-COA DEHYDRATASE"/>
    <property type="match status" value="1"/>
</dbReference>
<name>A0A845QER2_9HYPH</name>
<sequence>MTTTPELYWEDFPVGEEVTFGSYLVQKEEMIDFASEFDPQPFHLNEEIAKTSLLGGLATSGWQNCAIAMRIMWDGYLHKSASMGAPGVEEVRWRKPVYAGDVLSMTRKTLESRRSKSRPGMGLVRFMWEMYNQNGELKMTMEGWAMFECRTKEAAEA</sequence>
<dbReference type="AlphaFoldDB" id="A0A845QER2"/>
<keyword evidence="3" id="KW-1185">Reference proteome</keyword>
<comment type="caution">
    <text evidence="2">The sequence shown here is derived from an EMBL/GenBank/DDBJ whole genome shotgun (WGS) entry which is preliminary data.</text>
</comment>
<organism evidence="2 3">
    <name type="scientific">Pyruvatibacter mobilis</name>
    <dbReference type="NCBI Taxonomy" id="1712261"/>
    <lineage>
        <taxon>Bacteria</taxon>
        <taxon>Pseudomonadati</taxon>
        <taxon>Pseudomonadota</taxon>
        <taxon>Alphaproteobacteria</taxon>
        <taxon>Hyphomicrobiales</taxon>
        <taxon>Parvibaculaceae</taxon>
        <taxon>Pyruvatibacter</taxon>
    </lineage>
</organism>
<accession>A0A845QER2</accession>
<evidence type="ECO:0000259" key="1">
    <source>
        <dbReference type="Pfam" id="PF01575"/>
    </source>
</evidence>
<dbReference type="InterPro" id="IPR002539">
    <property type="entry name" value="MaoC-like_dom"/>
</dbReference>
<evidence type="ECO:0000313" key="2">
    <source>
        <dbReference type="EMBL" id="NBG97042.1"/>
    </source>
</evidence>
<dbReference type="Gene3D" id="3.10.129.10">
    <property type="entry name" value="Hotdog Thioesterase"/>
    <property type="match status" value="1"/>
</dbReference>
<dbReference type="OrthoDB" id="9797938at2"/>
<dbReference type="InterPro" id="IPR029069">
    <property type="entry name" value="HotDog_dom_sf"/>
</dbReference>
<dbReference type="EMBL" id="WXYQ01000013">
    <property type="protein sequence ID" value="NBG97042.1"/>
    <property type="molecule type" value="Genomic_DNA"/>
</dbReference>
<protein>
    <submittedName>
        <fullName evidence="2">Dehydratase</fullName>
    </submittedName>
</protein>
<reference evidence="2 3" key="1">
    <citation type="journal article" date="2016" name="Int. J. Syst. Evol. Microbiol.">
        <title>Pyruvatibacter mobilis gen. nov., sp. nov., a marine bacterium from the culture broth of Picochlorum sp. 122.</title>
        <authorList>
            <person name="Wang G."/>
            <person name="Tang M."/>
            <person name="Wu H."/>
            <person name="Dai S."/>
            <person name="Li T."/>
            <person name="Chen C."/>
            <person name="He H."/>
            <person name="Fan J."/>
            <person name="Xiang W."/>
            <person name="Li X."/>
        </authorList>
    </citation>
    <scope>NUCLEOTIDE SEQUENCE [LARGE SCALE GENOMIC DNA]</scope>
    <source>
        <strain evidence="2 3">GYP-11</strain>
    </source>
</reference>
<dbReference type="SUPFAM" id="SSF54637">
    <property type="entry name" value="Thioesterase/thiol ester dehydrase-isomerase"/>
    <property type="match status" value="1"/>
</dbReference>
<dbReference type="Pfam" id="PF01575">
    <property type="entry name" value="MaoC_dehydratas"/>
    <property type="match status" value="1"/>
</dbReference>
<dbReference type="CDD" id="cd03454">
    <property type="entry name" value="YdeM"/>
    <property type="match status" value="1"/>
</dbReference>
<dbReference type="InterPro" id="IPR052342">
    <property type="entry name" value="MCH/BMMD"/>
</dbReference>
<dbReference type="GeneID" id="300653911"/>